<keyword evidence="1" id="KW-0408">Iron</keyword>
<evidence type="ECO:0000259" key="2">
    <source>
        <dbReference type="PROSITE" id="PS51471"/>
    </source>
</evidence>
<keyword evidence="1" id="KW-0479">Metal-binding</keyword>
<dbReference type="EMBL" id="JARKIF010000005">
    <property type="protein sequence ID" value="KAJ7639310.1"/>
    <property type="molecule type" value="Genomic_DNA"/>
</dbReference>
<dbReference type="InterPro" id="IPR005123">
    <property type="entry name" value="Oxoglu/Fe-dep_dioxygenase_dom"/>
</dbReference>
<feature type="domain" description="Fe2OG dioxygenase" evidence="2">
    <location>
        <begin position="171"/>
        <end position="270"/>
    </location>
</feature>
<dbReference type="InterPro" id="IPR027443">
    <property type="entry name" value="IPNS-like_sf"/>
</dbReference>
<dbReference type="Pfam" id="PF03171">
    <property type="entry name" value="2OG-FeII_Oxy"/>
    <property type="match status" value="1"/>
</dbReference>
<protein>
    <submittedName>
        <fullName evidence="3">Clavaminate synthase-like protein</fullName>
    </submittedName>
</protein>
<dbReference type="AlphaFoldDB" id="A0AAD7C7D2"/>
<dbReference type="InterPro" id="IPR026992">
    <property type="entry name" value="DIOX_N"/>
</dbReference>
<organism evidence="3 4">
    <name type="scientific">Roridomyces roridus</name>
    <dbReference type="NCBI Taxonomy" id="1738132"/>
    <lineage>
        <taxon>Eukaryota</taxon>
        <taxon>Fungi</taxon>
        <taxon>Dikarya</taxon>
        <taxon>Basidiomycota</taxon>
        <taxon>Agaricomycotina</taxon>
        <taxon>Agaricomycetes</taxon>
        <taxon>Agaricomycetidae</taxon>
        <taxon>Agaricales</taxon>
        <taxon>Marasmiineae</taxon>
        <taxon>Mycenaceae</taxon>
        <taxon>Roridomyces</taxon>
    </lineage>
</organism>
<evidence type="ECO:0000313" key="3">
    <source>
        <dbReference type="EMBL" id="KAJ7639310.1"/>
    </source>
</evidence>
<dbReference type="InterPro" id="IPR050231">
    <property type="entry name" value="Iron_ascorbate_oxido_reductase"/>
</dbReference>
<dbReference type="PROSITE" id="PS51471">
    <property type="entry name" value="FE2OG_OXY"/>
    <property type="match status" value="1"/>
</dbReference>
<dbReference type="SUPFAM" id="SSF51197">
    <property type="entry name" value="Clavaminate synthase-like"/>
    <property type="match status" value="1"/>
</dbReference>
<accession>A0AAD7C7D2</accession>
<evidence type="ECO:0000313" key="4">
    <source>
        <dbReference type="Proteomes" id="UP001221142"/>
    </source>
</evidence>
<keyword evidence="1" id="KW-0560">Oxidoreductase</keyword>
<name>A0AAD7C7D2_9AGAR</name>
<keyword evidence="4" id="KW-1185">Reference proteome</keyword>
<dbReference type="Pfam" id="PF14226">
    <property type="entry name" value="DIOX_N"/>
    <property type="match status" value="1"/>
</dbReference>
<dbReference type="GO" id="GO:0016491">
    <property type="term" value="F:oxidoreductase activity"/>
    <property type="evidence" value="ECO:0007669"/>
    <property type="project" value="UniProtKB-KW"/>
</dbReference>
<dbReference type="Gene3D" id="2.60.120.330">
    <property type="entry name" value="B-lactam Antibiotic, Isopenicillin N Synthase, Chain"/>
    <property type="match status" value="1"/>
</dbReference>
<comment type="caution">
    <text evidence="3">The sequence shown here is derived from an EMBL/GenBank/DDBJ whole genome shotgun (WGS) entry which is preliminary data.</text>
</comment>
<gene>
    <name evidence="3" type="ORF">FB45DRAFT_905274</name>
</gene>
<sequence length="363" mass="40919">MAYSDLPLLDASLVDRDRAAFIAQLRTLLIEHGFLYLQNAPVPADLVKNMTDATAQFFALPSDIKEACDTNYTAHFNGYVRRGTIEKPTREQFNYGADNATPKEGSPEYHKLHGSTPWPDESVFPGGRVVMREYYKYLKDLSLNFTRYVAEALGLGAMGLEHLFEPEIEDRQLRCKLLRYPQGPPSTEGFYPHTDANFLTYLLQATPEPGLELQMPTGEWLPATAIPGTYIVFVGDVLEKITKGVVKAPLHRVLSPTTGTRHSVGFFQGVSMDTRIVDVKLDIPQEIIDLKRERQLRYGEDTAKEYPFVPNDYLTTGQSVLNMKLTAHPLVAYKFYPKLFPQFYPDGLPEKYARLVDSGPSKA</sequence>
<dbReference type="GO" id="GO:0046872">
    <property type="term" value="F:metal ion binding"/>
    <property type="evidence" value="ECO:0007669"/>
    <property type="project" value="UniProtKB-KW"/>
</dbReference>
<reference evidence="3" key="1">
    <citation type="submission" date="2023-03" db="EMBL/GenBank/DDBJ databases">
        <title>Massive genome expansion in bonnet fungi (Mycena s.s.) driven by repeated elements and novel gene families across ecological guilds.</title>
        <authorList>
            <consortium name="Lawrence Berkeley National Laboratory"/>
            <person name="Harder C.B."/>
            <person name="Miyauchi S."/>
            <person name="Viragh M."/>
            <person name="Kuo A."/>
            <person name="Thoen E."/>
            <person name="Andreopoulos B."/>
            <person name="Lu D."/>
            <person name="Skrede I."/>
            <person name="Drula E."/>
            <person name="Henrissat B."/>
            <person name="Morin E."/>
            <person name="Kohler A."/>
            <person name="Barry K."/>
            <person name="LaButti K."/>
            <person name="Morin E."/>
            <person name="Salamov A."/>
            <person name="Lipzen A."/>
            <person name="Mereny Z."/>
            <person name="Hegedus B."/>
            <person name="Baldrian P."/>
            <person name="Stursova M."/>
            <person name="Weitz H."/>
            <person name="Taylor A."/>
            <person name="Grigoriev I.V."/>
            <person name="Nagy L.G."/>
            <person name="Martin F."/>
            <person name="Kauserud H."/>
        </authorList>
    </citation>
    <scope>NUCLEOTIDE SEQUENCE</scope>
    <source>
        <strain evidence="3">9284</strain>
    </source>
</reference>
<evidence type="ECO:0000256" key="1">
    <source>
        <dbReference type="RuleBase" id="RU003682"/>
    </source>
</evidence>
<proteinExistence type="inferred from homology"/>
<comment type="similarity">
    <text evidence="1">Belongs to the iron/ascorbate-dependent oxidoreductase family.</text>
</comment>
<dbReference type="InterPro" id="IPR044861">
    <property type="entry name" value="IPNS-like_FE2OG_OXY"/>
</dbReference>
<dbReference type="PANTHER" id="PTHR47990">
    <property type="entry name" value="2-OXOGLUTARATE (2OG) AND FE(II)-DEPENDENT OXYGENASE SUPERFAMILY PROTEIN-RELATED"/>
    <property type="match status" value="1"/>
</dbReference>
<dbReference type="Proteomes" id="UP001221142">
    <property type="component" value="Unassembled WGS sequence"/>
</dbReference>